<evidence type="ECO:0000256" key="2">
    <source>
        <dbReference type="ARBA" id="ARBA00023295"/>
    </source>
</evidence>
<evidence type="ECO:0000313" key="5">
    <source>
        <dbReference type="EMBL" id="KAJ5110313.1"/>
    </source>
</evidence>
<keyword evidence="2" id="KW-0326">Glycosidase</keyword>
<gene>
    <name evidence="5" type="ORF">N7532_002958</name>
</gene>
<evidence type="ECO:0000256" key="1">
    <source>
        <dbReference type="ARBA" id="ARBA00022801"/>
    </source>
</evidence>
<dbReference type="EMBL" id="JAPQKI010000003">
    <property type="protein sequence ID" value="KAJ5110313.1"/>
    <property type="molecule type" value="Genomic_DNA"/>
</dbReference>
<keyword evidence="3" id="KW-0732">Signal</keyword>
<organism evidence="5 6">
    <name type="scientific">Penicillium argentinense</name>
    <dbReference type="NCBI Taxonomy" id="1131581"/>
    <lineage>
        <taxon>Eukaryota</taxon>
        <taxon>Fungi</taxon>
        <taxon>Dikarya</taxon>
        <taxon>Ascomycota</taxon>
        <taxon>Pezizomycotina</taxon>
        <taxon>Eurotiomycetes</taxon>
        <taxon>Eurotiomycetidae</taxon>
        <taxon>Eurotiales</taxon>
        <taxon>Aspergillaceae</taxon>
        <taxon>Penicillium</taxon>
    </lineage>
</organism>
<keyword evidence="1" id="KW-0378">Hydrolase</keyword>
<protein>
    <recommendedName>
        <fullName evidence="4">Beta-hexosaminidase bacterial type N-terminal domain-containing protein</fullName>
    </recommendedName>
</protein>
<dbReference type="AlphaFoldDB" id="A0A9W9G1M1"/>
<dbReference type="Pfam" id="PF02838">
    <property type="entry name" value="Glyco_hydro_20b"/>
    <property type="match status" value="1"/>
</dbReference>
<keyword evidence="6" id="KW-1185">Reference proteome</keyword>
<proteinExistence type="predicted"/>
<sequence length="183" mass="19687">MKVTVHRRLLSLVTFTFLIGSARAVSAPQVWPPTQHQRSQPEGFQVPTTAGLIIGEGTDQPALRVAQDVLKDADVHARGSVGQPVVLAGCDEASAARSDGLNPEKYVLGIGRDAHRQAVVVLSGRDQDGTFYAGQSLRQLVMERAGRSWLPGAMEPFLNRTVEVSDKWLGLRGVVSGSSDTFI</sequence>
<evidence type="ECO:0000256" key="3">
    <source>
        <dbReference type="SAM" id="SignalP"/>
    </source>
</evidence>
<reference evidence="5" key="1">
    <citation type="submission" date="2022-11" db="EMBL/GenBank/DDBJ databases">
        <authorList>
            <person name="Petersen C."/>
        </authorList>
    </citation>
    <scope>NUCLEOTIDE SEQUENCE</scope>
    <source>
        <strain evidence="5">IBT 30761</strain>
    </source>
</reference>
<feature type="domain" description="Beta-hexosaminidase bacterial type N-terminal" evidence="4">
    <location>
        <begin position="28"/>
        <end position="145"/>
    </location>
</feature>
<feature type="signal peptide" evidence="3">
    <location>
        <begin position="1"/>
        <end position="24"/>
    </location>
</feature>
<evidence type="ECO:0000313" key="6">
    <source>
        <dbReference type="Proteomes" id="UP001149074"/>
    </source>
</evidence>
<name>A0A9W9G1M1_9EURO</name>
<dbReference type="GO" id="GO:0016798">
    <property type="term" value="F:hydrolase activity, acting on glycosyl bonds"/>
    <property type="evidence" value="ECO:0007669"/>
    <property type="project" value="UniProtKB-KW"/>
</dbReference>
<dbReference type="GeneID" id="81354431"/>
<dbReference type="InterPro" id="IPR029018">
    <property type="entry name" value="Hex-like_dom2"/>
</dbReference>
<reference evidence="5" key="2">
    <citation type="journal article" date="2023" name="IMA Fungus">
        <title>Comparative genomic study of the Penicillium genus elucidates a diverse pangenome and 15 lateral gene transfer events.</title>
        <authorList>
            <person name="Petersen C."/>
            <person name="Sorensen T."/>
            <person name="Nielsen M.R."/>
            <person name="Sondergaard T.E."/>
            <person name="Sorensen J.L."/>
            <person name="Fitzpatrick D.A."/>
            <person name="Frisvad J.C."/>
            <person name="Nielsen K.L."/>
        </authorList>
    </citation>
    <scope>NUCLEOTIDE SEQUENCE</scope>
    <source>
        <strain evidence="5">IBT 30761</strain>
    </source>
</reference>
<comment type="caution">
    <text evidence="5">The sequence shown here is derived from an EMBL/GenBank/DDBJ whole genome shotgun (WGS) entry which is preliminary data.</text>
</comment>
<feature type="chain" id="PRO_5040992790" description="Beta-hexosaminidase bacterial type N-terminal domain-containing protein" evidence="3">
    <location>
        <begin position="25"/>
        <end position="183"/>
    </location>
</feature>
<dbReference type="SUPFAM" id="SSF55545">
    <property type="entry name" value="beta-N-acetylhexosaminidase-like domain"/>
    <property type="match status" value="1"/>
</dbReference>
<dbReference type="Gene3D" id="3.30.379.10">
    <property type="entry name" value="Chitobiase/beta-hexosaminidase domain 2-like"/>
    <property type="match status" value="1"/>
</dbReference>
<dbReference type="Proteomes" id="UP001149074">
    <property type="component" value="Unassembled WGS sequence"/>
</dbReference>
<accession>A0A9W9G1M1</accession>
<dbReference type="InterPro" id="IPR015882">
    <property type="entry name" value="HEX_bac_N"/>
</dbReference>
<dbReference type="RefSeq" id="XP_056478424.1">
    <property type="nucleotide sequence ID" value="XM_056615452.1"/>
</dbReference>
<evidence type="ECO:0000259" key="4">
    <source>
        <dbReference type="Pfam" id="PF02838"/>
    </source>
</evidence>